<proteinExistence type="inferred from homology"/>
<dbReference type="RefSeq" id="WP_093336905.1">
    <property type="nucleotide sequence ID" value="NZ_FOXD01000008.1"/>
</dbReference>
<dbReference type="SUPFAM" id="SSF56672">
    <property type="entry name" value="DNA/RNA polymerases"/>
    <property type="match status" value="1"/>
</dbReference>
<accession>A0A1I5SFL8</accession>
<comment type="similarity">
    <text evidence="7">Belongs to the bacterial reverse transcriptase family.</text>
</comment>
<dbReference type="GO" id="GO:0051607">
    <property type="term" value="P:defense response to virus"/>
    <property type="evidence" value="ECO:0007669"/>
    <property type="project" value="UniProtKB-KW"/>
</dbReference>
<keyword evidence="2" id="KW-0548">Nucleotidyltransferase</keyword>
<dbReference type="InterPro" id="IPR043502">
    <property type="entry name" value="DNA/RNA_pol_sf"/>
</dbReference>
<keyword evidence="5 9" id="KW-0695">RNA-directed DNA polymerase</keyword>
<dbReference type="AlphaFoldDB" id="A0A1I5SFL8"/>
<evidence type="ECO:0000256" key="2">
    <source>
        <dbReference type="ARBA" id="ARBA00022695"/>
    </source>
</evidence>
<keyword evidence="3" id="KW-0479">Metal-binding</keyword>
<dbReference type="GO" id="GO:0003723">
    <property type="term" value="F:RNA binding"/>
    <property type="evidence" value="ECO:0007669"/>
    <property type="project" value="InterPro"/>
</dbReference>
<reference evidence="10" key="1">
    <citation type="submission" date="2016-10" db="EMBL/GenBank/DDBJ databases">
        <authorList>
            <person name="Varghese N."/>
            <person name="Submissions S."/>
        </authorList>
    </citation>
    <scope>NUCLEOTIDE SEQUENCE [LARGE SCALE GENOMIC DNA]</scope>
    <source>
        <strain evidence="10">S7</strain>
    </source>
</reference>
<evidence type="ECO:0000256" key="7">
    <source>
        <dbReference type="ARBA" id="ARBA00034120"/>
    </source>
</evidence>
<keyword evidence="6" id="KW-0051">Antiviral defense</keyword>
<dbReference type="PRINTS" id="PR00866">
    <property type="entry name" value="RNADNAPOLMS"/>
</dbReference>
<name>A0A1I5SFL8_9BACI</name>
<evidence type="ECO:0000313" key="9">
    <source>
        <dbReference type="EMBL" id="SFP69511.1"/>
    </source>
</evidence>
<evidence type="ECO:0000256" key="3">
    <source>
        <dbReference type="ARBA" id="ARBA00022723"/>
    </source>
</evidence>
<dbReference type="InterPro" id="IPR000477">
    <property type="entry name" value="RT_dom"/>
</dbReference>
<dbReference type="OrthoDB" id="9788687at2"/>
<sequence>MLVPPNHYLYKLQKRKRLGKILHVQEEKFRRIEEWALVHPFNKKQGEKTRRLFNTEKEYKVLLRRLNRMFLQLNIPEYVYAGIPNLDFLSNANSHFTNSYLQSVDIKSFFPNTHESYVYGLFLHKFKMSKDVAKILTTLTTYTEDIGSFNRHLPQGFPTSTILSFLAYFDMFNGISKLSKERNIHFSLFVDDMTFSSQERIPKSFLNQVQRIVNSYGLQLHPDKFSLYYPSDPKPVTGVVYKPNENILSILDPRFQTRKKDVLRCGYET</sequence>
<feature type="domain" description="Reverse transcriptase" evidence="8">
    <location>
        <begin position="44"/>
        <end position="233"/>
    </location>
</feature>
<dbReference type="Pfam" id="PF00078">
    <property type="entry name" value="RVT_1"/>
    <property type="match status" value="1"/>
</dbReference>
<evidence type="ECO:0000256" key="6">
    <source>
        <dbReference type="ARBA" id="ARBA00023118"/>
    </source>
</evidence>
<evidence type="ECO:0000256" key="5">
    <source>
        <dbReference type="ARBA" id="ARBA00022918"/>
    </source>
</evidence>
<dbReference type="STRING" id="1884432.SAMN05518683_108162"/>
<keyword evidence="4" id="KW-0460">Magnesium</keyword>
<keyword evidence="10" id="KW-1185">Reference proteome</keyword>
<evidence type="ECO:0000256" key="1">
    <source>
        <dbReference type="ARBA" id="ARBA00022679"/>
    </source>
</evidence>
<dbReference type="CDD" id="cd03487">
    <property type="entry name" value="RT_Bac_retron_II"/>
    <property type="match status" value="1"/>
</dbReference>
<evidence type="ECO:0000313" key="10">
    <source>
        <dbReference type="Proteomes" id="UP000198892"/>
    </source>
</evidence>
<dbReference type="InterPro" id="IPR000123">
    <property type="entry name" value="Reverse_transcriptase_msDNA"/>
</dbReference>
<keyword evidence="1" id="KW-0808">Transferase</keyword>
<dbReference type="EMBL" id="FOXD01000008">
    <property type="protein sequence ID" value="SFP69511.1"/>
    <property type="molecule type" value="Genomic_DNA"/>
</dbReference>
<dbReference type="GO" id="GO:0003964">
    <property type="term" value="F:RNA-directed DNA polymerase activity"/>
    <property type="evidence" value="ECO:0007669"/>
    <property type="project" value="UniProtKB-KW"/>
</dbReference>
<evidence type="ECO:0000259" key="8">
    <source>
        <dbReference type="Pfam" id="PF00078"/>
    </source>
</evidence>
<gene>
    <name evidence="9" type="ORF">SAMN05518683_108162</name>
</gene>
<dbReference type="GO" id="GO:0046872">
    <property type="term" value="F:metal ion binding"/>
    <property type="evidence" value="ECO:0007669"/>
    <property type="project" value="UniProtKB-KW"/>
</dbReference>
<dbReference type="Proteomes" id="UP000198892">
    <property type="component" value="Unassembled WGS sequence"/>
</dbReference>
<organism evidence="9 10">
    <name type="scientific">Salibacterium halotolerans</name>
    <dbReference type="NCBI Taxonomy" id="1884432"/>
    <lineage>
        <taxon>Bacteria</taxon>
        <taxon>Bacillati</taxon>
        <taxon>Bacillota</taxon>
        <taxon>Bacilli</taxon>
        <taxon>Bacillales</taxon>
        <taxon>Bacillaceae</taxon>
    </lineage>
</organism>
<protein>
    <submittedName>
        <fullName evidence="9">Reverse transcriptase (RNA-dependent DNA polymerase)</fullName>
    </submittedName>
</protein>
<evidence type="ECO:0000256" key="4">
    <source>
        <dbReference type="ARBA" id="ARBA00022842"/>
    </source>
</evidence>